<dbReference type="EMBL" id="OX395135">
    <property type="protein sequence ID" value="CAI5786711.1"/>
    <property type="molecule type" value="Genomic_DNA"/>
</dbReference>
<gene>
    <name evidence="3" type="ORF">PODLI_1B040831</name>
</gene>
<dbReference type="InterPro" id="IPR008173">
    <property type="entry name" value="Adenylyl_cyclase_CyaB"/>
</dbReference>
<reference evidence="3" key="1">
    <citation type="submission" date="2022-12" db="EMBL/GenBank/DDBJ databases">
        <authorList>
            <person name="Alioto T."/>
            <person name="Alioto T."/>
            <person name="Gomez Garrido J."/>
        </authorList>
    </citation>
    <scope>NUCLEOTIDE SEQUENCE</scope>
</reference>
<feature type="compositionally biased region" description="Polar residues" evidence="1">
    <location>
        <begin position="203"/>
        <end position="236"/>
    </location>
</feature>
<evidence type="ECO:0000313" key="3">
    <source>
        <dbReference type="EMBL" id="CAI5786711.1"/>
    </source>
</evidence>
<dbReference type="PROSITE" id="PS51707">
    <property type="entry name" value="CYTH"/>
    <property type="match status" value="1"/>
</dbReference>
<feature type="domain" description="CYTH" evidence="2">
    <location>
        <begin position="2"/>
        <end position="169"/>
    </location>
</feature>
<dbReference type="PANTHER" id="PTHR21028">
    <property type="entry name" value="SI:CH211-156B7.4"/>
    <property type="match status" value="1"/>
</dbReference>
<protein>
    <recommendedName>
        <fullName evidence="2">CYTH domain-containing protein</fullName>
    </recommendedName>
</protein>
<accession>A0AA35KYP8</accession>
<name>A0AA35KYP8_9SAUR</name>
<dbReference type="SUPFAM" id="SSF55154">
    <property type="entry name" value="CYTH-like phosphatases"/>
    <property type="match status" value="1"/>
</dbReference>
<sequence length="236" mass="26337">MPANVEIKARVRDRAELLRNAERLSGSPGCVILQTDTFFPAPNGRLKLRDFRDGRGQLVFYNRPDAEGPKLSHYAISPTDDPTGLTAVLSQALGVQGTVKKERRLYLVGQTRVHVDRVEGLGDFMELEVRVAGGARSAGGREIWPWREALLRQEAWELRPKAGFGLEKGAKWNKGPVRSGCTRGEESGQGSRSEGRWKKSRQVRGTGQKCRQSSSSFFWQGMRGNQKTRNQIKPSC</sequence>
<keyword evidence="4" id="KW-1185">Reference proteome</keyword>
<evidence type="ECO:0000259" key="2">
    <source>
        <dbReference type="PROSITE" id="PS51707"/>
    </source>
</evidence>
<dbReference type="AlphaFoldDB" id="A0AA35KYP8"/>
<dbReference type="Proteomes" id="UP001178461">
    <property type="component" value="Chromosome 10"/>
</dbReference>
<dbReference type="Gene3D" id="2.40.320.10">
    <property type="entry name" value="Hypothetical Protein Pfu-838710-001"/>
    <property type="match status" value="1"/>
</dbReference>
<dbReference type="InterPro" id="IPR033469">
    <property type="entry name" value="CYTH-like_dom_sf"/>
</dbReference>
<dbReference type="Pfam" id="PF01928">
    <property type="entry name" value="CYTH"/>
    <property type="match status" value="1"/>
</dbReference>
<dbReference type="CDD" id="cd07890">
    <property type="entry name" value="CYTH-like_AC_IV-like"/>
    <property type="match status" value="1"/>
</dbReference>
<dbReference type="GO" id="GO:0016462">
    <property type="term" value="F:pyrophosphatase activity"/>
    <property type="evidence" value="ECO:0007669"/>
    <property type="project" value="UniProtKB-ARBA"/>
</dbReference>
<feature type="region of interest" description="Disordered" evidence="1">
    <location>
        <begin position="167"/>
        <end position="236"/>
    </location>
</feature>
<proteinExistence type="predicted"/>
<dbReference type="PANTHER" id="PTHR21028:SF2">
    <property type="entry name" value="CYTH DOMAIN-CONTAINING PROTEIN"/>
    <property type="match status" value="1"/>
</dbReference>
<evidence type="ECO:0000313" key="4">
    <source>
        <dbReference type="Proteomes" id="UP001178461"/>
    </source>
</evidence>
<evidence type="ECO:0000256" key="1">
    <source>
        <dbReference type="SAM" id="MobiDB-lite"/>
    </source>
</evidence>
<dbReference type="InterPro" id="IPR023577">
    <property type="entry name" value="CYTH_domain"/>
</dbReference>
<organism evidence="3 4">
    <name type="scientific">Podarcis lilfordi</name>
    <name type="common">Lilford's wall lizard</name>
    <dbReference type="NCBI Taxonomy" id="74358"/>
    <lineage>
        <taxon>Eukaryota</taxon>
        <taxon>Metazoa</taxon>
        <taxon>Chordata</taxon>
        <taxon>Craniata</taxon>
        <taxon>Vertebrata</taxon>
        <taxon>Euteleostomi</taxon>
        <taxon>Lepidosauria</taxon>
        <taxon>Squamata</taxon>
        <taxon>Bifurcata</taxon>
        <taxon>Unidentata</taxon>
        <taxon>Episquamata</taxon>
        <taxon>Laterata</taxon>
        <taxon>Lacertibaenia</taxon>
        <taxon>Lacertidae</taxon>
        <taxon>Podarcis</taxon>
    </lineage>
</organism>